<reference evidence="2" key="1">
    <citation type="journal article" date="2014" name="Proc. Natl. Acad. Sci. U.S.A.">
        <title>Extensive sampling of basidiomycete genomes demonstrates inadequacy of the white-rot/brown-rot paradigm for wood decay fungi.</title>
        <authorList>
            <person name="Riley R."/>
            <person name="Salamov A.A."/>
            <person name="Brown D.W."/>
            <person name="Nagy L.G."/>
            <person name="Floudas D."/>
            <person name="Held B.W."/>
            <person name="Levasseur A."/>
            <person name="Lombard V."/>
            <person name="Morin E."/>
            <person name="Otillar R."/>
            <person name="Lindquist E.A."/>
            <person name="Sun H."/>
            <person name="LaButti K.M."/>
            <person name="Schmutz J."/>
            <person name="Jabbour D."/>
            <person name="Luo H."/>
            <person name="Baker S.E."/>
            <person name="Pisabarro A.G."/>
            <person name="Walton J.D."/>
            <person name="Blanchette R.A."/>
            <person name="Henrissat B."/>
            <person name="Martin F."/>
            <person name="Cullen D."/>
            <person name="Hibbett D.S."/>
            <person name="Grigoriev I.V."/>
        </authorList>
    </citation>
    <scope>NUCLEOTIDE SEQUENCE [LARGE SCALE GENOMIC DNA]</scope>
    <source>
        <strain evidence="2">FD-172 SS1</strain>
    </source>
</reference>
<keyword evidence="2" id="KW-1185">Reference proteome</keyword>
<dbReference type="EMBL" id="KL198063">
    <property type="protein sequence ID" value="KDQ10851.1"/>
    <property type="molecule type" value="Genomic_DNA"/>
</dbReference>
<dbReference type="Proteomes" id="UP000027195">
    <property type="component" value="Unassembled WGS sequence"/>
</dbReference>
<proteinExistence type="predicted"/>
<evidence type="ECO:0000313" key="2">
    <source>
        <dbReference type="Proteomes" id="UP000027195"/>
    </source>
</evidence>
<protein>
    <submittedName>
        <fullName evidence="1">Uncharacterized protein</fullName>
    </submittedName>
</protein>
<dbReference type="InParanoid" id="A0A067MH40"/>
<name>A0A067MH40_BOTB1</name>
<gene>
    <name evidence="1" type="ORF">BOTBODRAFT_177746</name>
</gene>
<dbReference type="AlphaFoldDB" id="A0A067MH40"/>
<dbReference type="HOGENOM" id="CLU_963075_0_0_1"/>
<sequence length="289" mass="31455">MCAPDDIASVGFAYGDGAVIEGGGAIHAGVSYAKGASSSAMSLELMASIVTVKMDVKLRSGDIEVLSPLRAGFGEPRVSNTQPPATADTKHLEMRLGLIEWDISSLPKKDCSRPSYRRTTALVPTKRTVQKRAVPQSFPARSTVYVAAEKDADGICTIVQLPTLASIKDALAEELPGAIALFAIPRTPVHWAQLCAKGARTAHAYAKAHLAGLHKEQDLEEQKRRVIARVEAERATRWNLPFPVRRESPTKRHERMQRALLEEPLPAYKLSTARFLVEIAGRLERVTGS</sequence>
<evidence type="ECO:0000313" key="1">
    <source>
        <dbReference type="EMBL" id="KDQ10851.1"/>
    </source>
</evidence>
<organism evidence="1 2">
    <name type="scientific">Botryobasidium botryosum (strain FD-172 SS1)</name>
    <dbReference type="NCBI Taxonomy" id="930990"/>
    <lineage>
        <taxon>Eukaryota</taxon>
        <taxon>Fungi</taxon>
        <taxon>Dikarya</taxon>
        <taxon>Basidiomycota</taxon>
        <taxon>Agaricomycotina</taxon>
        <taxon>Agaricomycetes</taxon>
        <taxon>Cantharellales</taxon>
        <taxon>Botryobasidiaceae</taxon>
        <taxon>Botryobasidium</taxon>
    </lineage>
</organism>
<accession>A0A067MH40</accession>